<keyword evidence="1" id="KW-0418">Kinase</keyword>
<accession>A0A3M7QUR4</accession>
<name>A0A3M7QUR4_BRAPC</name>
<dbReference type="InterPro" id="IPR051632">
    <property type="entry name" value="Rho_GEF"/>
</dbReference>
<dbReference type="EMBL" id="REGN01005056">
    <property type="protein sequence ID" value="RNA15023.1"/>
    <property type="molecule type" value="Genomic_DNA"/>
</dbReference>
<dbReference type="AlphaFoldDB" id="A0A3M7QUR4"/>
<evidence type="ECO:0000313" key="2">
    <source>
        <dbReference type="Proteomes" id="UP000276133"/>
    </source>
</evidence>
<sequence>MVCTLELEKFGNAIEENCHLFVFKNSICHVNHESINYKESVSTQANTNKSVLIGYCDIKYYKDRYITLSEFLIHSVYDTKSLATEIGKHFSPYEYLRNFAHSPLDRDIVDNSPFRNFYLNFFNNQTTCRDNLTLDENLVKSFRHIEIPNDWSLLGQNSASNKKLLRENLLHFAARHNLKKFCSILINLPGSFEGLECLNLNGELPCQLAIKKKHKKIALLISGLIARFHEENRFFSSNRVVIFHEPNSIFLFNKNWTPLILLFDQNESNYLIQCCVIDNLLYTP</sequence>
<dbReference type="PANTHER" id="PTHR13944:SF21">
    <property type="entry name" value="CYSTS, ISOFORM C"/>
    <property type="match status" value="1"/>
</dbReference>
<dbReference type="OrthoDB" id="28045at2759"/>
<organism evidence="1 2">
    <name type="scientific">Brachionus plicatilis</name>
    <name type="common">Marine rotifer</name>
    <name type="synonym">Brachionus muelleri</name>
    <dbReference type="NCBI Taxonomy" id="10195"/>
    <lineage>
        <taxon>Eukaryota</taxon>
        <taxon>Metazoa</taxon>
        <taxon>Spiralia</taxon>
        <taxon>Gnathifera</taxon>
        <taxon>Rotifera</taxon>
        <taxon>Eurotatoria</taxon>
        <taxon>Monogononta</taxon>
        <taxon>Pseudotrocha</taxon>
        <taxon>Ploima</taxon>
        <taxon>Brachionidae</taxon>
        <taxon>Brachionus</taxon>
    </lineage>
</organism>
<evidence type="ECO:0000313" key="1">
    <source>
        <dbReference type="EMBL" id="RNA15023.1"/>
    </source>
</evidence>
<protein>
    <submittedName>
        <fullName evidence="1">A-kinase anchor 13-like</fullName>
    </submittedName>
</protein>
<comment type="caution">
    <text evidence="1">The sequence shown here is derived from an EMBL/GenBank/DDBJ whole genome shotgun (WGS) entry which is preliminary data.</text>
</comment>
<dbReference type="Proteomes" id="UP000276133">
    <property type="component" value="Unassembled WGS sequence"/>
</dbReference>
<gene>
    <name evidence="1" type="ORF">BpHYR1_035876</name>
</gene>
<keyword evidence="1" id="KW-0808">Transferase</keyword>
<dbReference type="GO" id="GO:0035023">
    <property type="term" value="P:regulation of Rho protein signal transduction"/>
    <property type="evidence" value="ECO:0007669"/>
    <property type="project" value="TreeGrafter"/>
</dbReference>
<dbReference type="GO" id="GO:0016301">
    <property type="term" value="F:kinase activity"/>
    <property type="evidence" value="ECO:0007669"/>
    <property type="project" value="UniProtKB-KW"/>
</dbReference>
<dbReference type="PANTHER" id="PTHR13944">
    <property type="entry name" value="AGAP007712-PA"/>
    <property type="match status" value="1"/>
</dbReference>
<proteinExistence type="predicted"/>
<reference evidence="1 2" key="1">
    <citation type="journal article" date="2018" name="Sci. Rep.">
        <title>Genomic signatures of local adaptation to the degree of environmental predictability in rotifers.</title>
        <authorList>
            <person name="Franch-Gras L."/>
            <person name="Hahn C."/>
            <person name="Garcia-Roger E.M."/>
            <person name="Carmona M.J."/>
            <person name="Serra M."/>
            <person name="Gomez A."/>
        </authorList>
    </citation>
    <scope>NUCLEOTIDE SEQUENCE [LARGE SCALE GENOMIC DNA]</scope>
    <source>
        <strain evidence="1">HYR1</strain>
    </source>
</reference>
<dbReference type="STRING" id="10195.A0A3M7QUR4"/>
<keyword evidence="2" id="KW-1185">Reference proteome</keyword>